<evidence type="ECO:0000256" key="6">
    <source>
        <dbReference type="ARBA" id="ARBA00022989"/>
    </source>
</evidence>
<keyword evidence="4 8" id="KW-0808">Transferase</keyword>
<evidence type="ECO:0000256" key="1">
    <source>
        <dbReference type="ARBA" id="ARBA00004167"/>
    </source>
</evidence>
<dbReference type="KEGG" id="lgi:LOTGIDRAFT_237470"/>
<dbReference type="SUPFAM" id="SSF56672">
    <property type="entry name" value="DNA/RNA polymerases"/>
    <property type="match status" value="1"/>
</dbReference>
<dbReference type="CTD" id="20250471"/>
<keyword evidence="10" id="KW-1185">Reference proteome</keyword>
<evidence type="ECO:0000313" key="9">
    <source>
        <dbReference type="EMBL" id="ESP04171.1"/>
    </source>
</evidence>
<dbReference type="HOGENOM" id="CLU_428489_0_0_1"/>
<evidence type="ECO:0000256" key="7">
    <source>
        <dbReference type="ARBA" id="ARBA00023136"/>
    </source>
</evidence>
<sequence>MPNNHRSRLMNIFTKYRDIFASSDTELGQTDTVKMKIDVGDHPPIKLRPYRTPLNKTKIVDKEIDDMLGAGIIAHSDPVLPLDNILKPRRKFLGEGDFHQIALENQHRSFLQVYKNVKKAKKRQAKYANKNTKNIEFKVGDPVYYKNFLRKNKLEDRWTPYYRIVEKTSSVSYRIKSQLTGKKTTKAHAEQLRLAKIDEWDIPTDEQRLRQAKKIWNWLNRVKTKCAVVIFLVIAYPMVKMLIKEGLFIADYHILKTTNLLKPIHPSAGFSPVGDTFASYVYSAYYDNRSTTAEIQITVLFTASPATYFFTCIVWDLDNKPIKLRGRLEYIPDFRKPRYSSGFVRCSLGGIQDRLTEISLIPTSTKYRYTNMTYPQNILTIKYADSHFKRNVTRCIQPMYNYTNRINIIQMIEYDRLMGTDHFDLYDYENNSALDILEYYKKKGIVEIHPWKLPIPSNSGEDVHHHAQYLHMHDCLMRNLHVSRYVLFADIDELVVSRKYHTWKEIVDDHKACDSLSFQNAFFFPGLTKELFPFKELAKTYDLNTFLWTNHSEFYSHGERSKVLVDPQQIWICKIHAVKYFVSSFNKECFLDPNDVFLHHYRPAVSDSVKYQNVDMLGRSERLIKNIVLVIRETNVDKN</sequence>
<proteinExistence type="inferred from homology"/>
<dbReference type="PANTHER" id="PTHR21461:SF69">
    <property type="entry name" value="GLYCOSYLTRANSFERASE FAMILY 92 PROTEIN"/>
    <property type="match status" value="1"/>
</dbReference>
<dbReference type="GeneID" id="20250471"/>
<dbReference type="GO" id="GO:0016020">
    <property type="term" value="C:membrane"/>
    <property type="evidence" value="ECO:0007669"/>
    <property type="project" value="UniProtKB-SubCell"/>
</dbReference>
<dbReference type="Pfam" id="PF01697">
    <property type="entry name" value="Glyco_transf_92"/>
    <property type="match status" value="1"/>
</dbReference>
<evidence type="ECO:0000256" key="3">
    <source>
        <dbReference type="ARBA" id="ARBA00022676"/>
    </source>
</evidence>
<comment type="subcellular location">
    <subcellularLocation>
        <location evidence="1">Membrane</location>
        <topology evidence="1">Single-pass membrane protein</topology>
    </subcellularLocation>
</comment>
<dbReference type="EC" id="2.4.1.-" evidence="8"/>
<dbReference type="AlphaFoldDB" id="V4B9N8"/>
<evidence type="ECO:0000256" key="8">
    <source>
        <dbReference type="RuleBase" id="RU366017"/>
    </source>
</evidence>
<gene>
    <name evidence="9" type="ORF">LOTGIDRAFT_237470</name>
</gene>
<keyword evidence="3 8" id="KW-0328">Glycosyltransferase</keyword>
<evidence type="ECO:0000256" key="4">
    <source>
        <dbReference type="ARBA" id="ARBA00022679"/>
    </source>
</evidence>
<dbReference type="Proteomes" id="UP000030746">
    <property type="component" value="Unassembled WGS sequence"/>
</dbReference>
<dbReference type="GO" id="GO:0005737">
    <property type="term" value="C:cytoplasm"/>
    <property type="evidence" value="ECO:0007669"/>
    <property type="project" value="TreeGrafter"/>
</dbReference>
<dbReference type="RefSeq" id="XP_009045117.1">
    <property type="nucleotide sequence ID" value="XM_009046869.1"/>
</dbReference>
<protein>
    <recommendedName>
        <fullName evidence="8">Glycosyltransferase family 92 protein</fullName>
        <ecNumber evidence="8">2.4.1.-</ecNumber>
    </recommendedName>
</protein>
<name>V4B9N8_LOTGI</name>
<dbReference type="EMBL" id="KB199861">
    <property type="protein sequence ID" value="ESP04171.1"/>
    <property type="molecule type" value="Genomic_DNA"/>
</dbReference>
<dbReference type="Gene3D" id="3.10.10.10">
    <property type="entry name" value="HIV Type 1 Reverse Transcriptase, subunit A, domain 1"/>
    <property type="match status" value="1"/>
</dbReference>
<dbReference type="OrthoDB" id="6061442at2759"/>
<evidence type="ECO:0000313" key="10">
    <source>
        <dbReference type="Proteomes" id="UP000030746"/>
    </source>
</evidence>
<comment type="similarity">
    <text evidence="2 8">Belongs to the glycosyltransferase 92 family.</text>
</comment>
<keyword evidence="5" id="KW-0812">Transmembrane</keyword>
<dbReference type="PANTHER" id="PTHR21461">
    <property type="entry name" value="GLYCOSYLTRANSFERASE FAMILY 92 PROTEIN"/>
    <property type="match status" value="1"/>
</dbReference>
<keyword evidence="6" id="KW-1133">Transmembrane helix</keyword>
<dbReference type="GO" id="GO:0016757">
    <property type="term" value="F:glycosyltransferase activity"/>
    <property type="evidence" value="ECO:0007669"/>
    <property type="project" value="UniProtKB-UniRule"/>
</dbReference>
<accession>V4B9N8</accession>
<reference evidence="9 10" key="1">
    <citation type="journal article" date="2013" name="Nature">
        <title>Insights into bilaterian evolution from three spiralian genomes.</title>
        <authorList>
            <person name="Simakov O."/>
            <person name="Marletaz F."/>
            <person name="Cho S.J."/>
            <person name="Edsinger-Gonzales E."/>
            <person name="Havlak P."/>
            <person name="Hellsten U."/>
            <person name="Kuo D.H."/>
            <person name="Larsson T."/>
            <person name="Lv J."/>
            <person name="Arendt D."/>
            <person name="Savage R."/>
            <person name="Osoegawa K."/>
            <person name="de Jong P."/>
            <person name="Grimwood J."/>
            <person name="Chapman J.A."/>
            <person name="Shapiro H."/>
            <person name="Aerts A."/>
            <person name="Otillar R.P."/>
            <person name="Terry A.Y."/>
            <person name="Boore J.L."/>
            <person name="Grigoriev I.V."/>
            <person name="Lindberg D.R."/>
            <person name="Seaver E.C."/>
            <person name="Weisblat D.A."/>
            <person name="Putnam N.H."/>
            <person name="Rokhsar D.S."/>
        </authorList>
    </citation>
    <scope>NUCLEOTIDE SEQUENCE [LARGE SCALE GENOMIC DNA]</scope>
</reference>
<organism evidence="9 10">
    <name type="scientific">Lottia gigantea</name>
    <name type="common">Giant owl limpet</name>
    <dbReference type="NCBI Taxonomy" id="225164"/>
    <lineage>
        <taxon>Eukaryota</taxon>
        <taxon>Metazoa</taxon>
        <taxon>Spiralia</taxon>
        <taxon>Lophotrochozoa</taxon>
        <taxon>Mollusca</taxon>
        <taxon>Gastropoda</taxon>
        <taxon>Patellogastropoda</taxon>
        <taxon>Lottioidea</taxon>
        <taxon>Lottiidae</taxon>
        <taxon>Lottia</taxon>
    </lineage>
</organism>
<evidence type="ECO:0000256" key="2">
    <source>
        <dbReference type="ARBA" id="ARBA00007647"/>
    </source>
</evidence>
<evidence type="ECO:0000256" key="5">
    <source>
        <dbReference type="ARBA" id="ARBA00022692"/>
    </source>
</evidence>
<keyword evidence="7" id="KW-0472">Membrane</keyword>
<dbReference type="InterPro" id="IPR043502">
    <property type="entry name" value="DNA/RNA_pol_sf"/>
</dbReference>
<dbReference type="InterPro" id="IPR008166">
    <property type="entry name" value="Glyco_transf_92"/>
</dbReference>